<evidence type="ECO:0000256" key="2">
    <source>
        <dbReference type="ARBA" id="ARBA00011900"/>
    </source>
</evidence>
<dbReference type="STRING" id="387344.LVIS_0044"/>
<dbReference type="InterPro" id="IPR012263">
    <property type="entry name" value="M_m6A_EcoRV"/>
</dbReference>
<dbReference type="GO" id="GO:0009007">
    <property type="term" value="F:site-specific DNA-methyltransferase (adenine-specific) activity"/>
    <property type="evidence" value="ECO:0007669"/>
    <property type="project" value="UniProtKB-UniRule"/>
</dbReference>
<keyword evidence="5 8" id="KW-0949">S-adenosyl-L-methionine</keyword>
<keyword evidence="4 8" id="KW-0808">Transferase</keyword>
<dbReference type="Gene3D" id="3.40.50.150">
    <property type="entry name" value="Vaccinia Virus protein VP39"/>
    <property type="match status" value="1"/>
</dbReference>
<dbReference type="InterPro" id="IPR029063">
    <property type="entry name" value="SAM-dependent_MTases_sf"/>
</dbReference>
<dbReference type="Pfam" id="PF02086">
    <property type="entry name" value="MethyltransfD12"/>
    <property type="match status" value="1"/>
</dbReference>
<dbReference type="GO" id="GO:1904047">
    <property type="term" value="F:S-adenosyl-L-methionine binding"/>
    <property type="evidence" value="ECO:0007669"/>
    <property type="project" value="TreeGrafter"/>
</dbReference>
<dbReference type="NCBIfam" id="TIGR00571">
    <property type="entry name" value="dam"/>
    <property type="match status" value="1"/>
</dbReference>
<evidence type="ECO:0000256" key="4">
    <source>
        <dbReference type="ARBA" id="ARBA00022679"/>
    </source>
</evidence>
<dbReference type="PIRSF" id="PIRSF000398">
    <property type="entry name" value="M_m6A_EcoRV"/>
    <property type="match status" value="1"/>
</dbReference>
<evidence type="ECO:0000313" key="10">
    <source>
        <dbReference type="EMBL" id="ABJ63220.1"/>
    </source>
</evidence>
<dbReference type="REBASE" id="14054">
    <property type="entry name" value="M.Lbr367I"/>
</dbReference>
<evidence type="ECO:0000256" key="3">
    <source>
        <dbReference type="ARBA" id="ARBA00022603"/>
    </source>
</evidence>
<dbReference type="InterPro" id="IPR001387">
    <property type="entry name" value="Cro/C1-type_HTH"/>
</dbReference>
<protein>
    <recommendedName>
        <fullName evidence="2 8">Site-specific DNA-methyltransferase (adenine-specific)</fullName>
        <ecNumber evidence="2 8">2.1.1.72</ecNumber>
    </recommendedName>
</protein>
<sequence length="341" mass="38964">MRIQDLFIEHNISVKNISEQTGIPYTTLQSAYKRPLKHWSVAILEATSEAMGMGIEQLITLLDVSDPLSPFIKWVGGKRQLLHDINALIPVEFGRYYEPFVGGGAVFLNLAPKHAVINDFNPELINTWKIVQFNPQKLLDVLKIHENNNSKEYYLHLRATDRNGQLERMSDVERAARFIYMNKTGFNGLWRVNQKGQNNVPYGRYKNPKIQDERILLAAEYLQKNDIKILCGDYRDAIQSARLGDLVYFDPPYAPVNPTSSFTSYTKNEFGLQQQIELRDTFVKLTQKGVKVILSNADVPLIEELYKNIDDAVIHHVKARRAINSVGSKRGKVGEVLITNY</sequence>
<evidence type="ECO:0000313" key="11">
    <source>
        <dbReference type="Proteomes" id="UP000001652"/>
    </source>
</evidence>
<dbReference type="KEGG" id="lbr:LVIS_0044"/>
<feature type="domain" description="HTH cro/C1-type" evidence="9">
    <location>
        <begin position="2"/>
        <end position="61"/>
    </location>
</feature>
<dbReference type="AlphaFoldDB" id="Q03UA2"/>
<dbReference type="PRINTS" id="PR00505">
    <property type="entry name" value="D12N6MTFRASE"/>
</dbReference>
<feature type="binding site" evidence="7">
    <location>
        <position position="250"/>
    </location>
    <ligand>
        <name>S-adenosyl-L-methionine</name>
        <dbReference type="ChEBI" id="CHEBI:59789"/>
    </ligand>
</feature>
<dbReference type="GO" id="GO:0009307">
    <property type="term" value="P:DNA restriction-modification system"/>
    <property type="evidence" value="ECO:0007669"/>
    <property type="project" value="InterPro"/>
</dbReference>
<dbReference type="GO" id="GO:0032259">
    <property type="term" value="P:methylation"/>
    <property type="evidence" value="ECO:0007669"/>
    <property type="project" value="UniProtKB-KW"/>
</dbReference>
<comment type="similarity">
    <text evidence="1 8">Belongs to the N(4)/N(6)-methyltransferase family.</text>
</comment>
<dbReference type="Proteomes" id="UP000001652">
    <property type="component" value="Chromosome"/>
</dbReference>
<feature type="binding site" evidence="7">
    <location>
        <position position="119"/>
    </location>
    <ligand>
        <name>S-adenosyl-L-methionine</name>
        <dbReference type="ChEBI" id="CHEBI:59789"/>
    </ligand>
</feature>
<evidence type="ECO:0000256" key="8">
    <source>
        <dbReference type="RuleBase" id="RU361257"/>
    </source>
</evidence>
<dbReference type="SUPFAM" id="SSF53335">
    <property type="entry name" value="S-adenosyl-L-methionine-dependent methyltransferases"/>
    <property type="match status" value="1"/>
</dbReference>
<evidence type="ECO:0000256" key="1">
    <source>
        <dbReference type="ARBA" id="ARBA00006594"/>
    </source>
</evidence>
<proteinExistence type="inferred from homology"/>
<dbReference type="InterPro" id="IPR002052">
    <property type="entry name" value="DNA_methylase_N6_adenine_CS"/>
</dbReference>
<dbReference type="PANTHER" id="PTHR30481">
    <property type="entry name" value="DNA ADENINE METHYLASE"/>
    <property type="match status" value="1"/>
</dbReference>
<keyword evidence="11" id="KW-1185">Reference proteome</keyword>
<dbReference type="InterPro" id="IPR010982">
    <property type="entry name" value="Lambda_DNA-bd_dom_sf"/>
</dbReference>
<dbReference type="Gene3D" id="1.10.1020.10">
    <property type="entry name" value="Adenine-specific Methyltransferase, Domain 2"/>
    <property type="match status" value="1"/>
</dbReference>
<dbReference type="PANTHER" id="PTHR30481:SF3">
    <property type="entry name" value="DNA ADENINE METHYLASE"/>
    <property type="match status" value="1"/>
</dbReference>
<evidence type="ECO:0000256" key="5">
    <source>
        <dbReference type="ARBA" id="ARBA00022691"/>
    </source>
</evidence>
<dbReference type="HOGENOM" id="CLU_063430_0_0_9"/>
<dbReference type="InterPro" id="IPR023095">
    <property type="entry name" value="Ade_MeTrfase_dom_2"/>
</dbReference>
<evidence type="ECO:0000256" key="7">
    <source>
        <dbReference type="PIRSR" id="PIRSR000398-1"/>
    </source>
</evidence>
<evidence type="ECO:0000256" key="6">
    <source>
        <dbReference type="ARBA" id="ARBA00047942"/>
    </source>
</evidence>
<dbReference type="EC" id="2.1.1.72" evidence="2 8"/>
<gene>
    <name evidence="10" type="ordered locus">LVIS_0044</name>
</gene>
<keyword evidence="3 8" id="KW-0489">Methyltransferase</keyword>
<dbReference type="GO" id="GO:0043565">
    <property type="term" value="F:sequence-specific DNA binding"/>
    <property type="evidence" value="ECO:0007669"/>
    <property type="project" value="TreeGrafter"/>
</dbReference>
<dbReference type="Gene3D" id="1.10.260.40">
    <property type="entry name" value="lambda repressor-like DNA-binding domains"/>
    <property type="match status" value="1"/>
</dbReference>
<dbReference type="PROSITE" id="PS00092">
    <property type="entry name" value="N6_MTASE"/>
    <property type="match status" value="1"/>
</dbReference>
<dbReference type="GO" id="GO:0006298">
    <property type="term" value="P:mismatch repair"/>
    <property type="evidence" value="ECO:0007669"/>
    <property type="project" value="TreeGrafter"/>
</dbReference>
<accession>Q03UA2</accession>
<dbReference type="eggNOG" id="COG0338">
    <property type="taxonomic scope" value="Bacteria"/>
</dbReference>
<reference evidence="10 11" key="1">
    <citation type="journal article" date="2006" name="Proc. Natl. Acad. Sci. U.S.A.">
        <title>Comparative genomics of the lactic acid bacteria.</title>
        <authorList>
            <person name="Makarova K."/>
            <person name="Slesarev A."/>
            <person name="Wolf Y."/>
            <person name="Sorokin A."/>
            <person name="Mirkin B."/>
            <person name="Koonin E."/>
            <person name="Pavlov A."/>
            <person name="Pavlova N."/>
            <person name="Karamychev V."/>
            <person name="Polouchine N."/>
            <person name="Shakhova V."/>
            <person name="Grigoriev I."/>
            <person name="Lou Y."/>
            <person name="Rohksar D."/>
            <person name="Lucas S."/>
            <person name="Huang K."/>
            <person name="Goodstein D.M."/>
            <person name="Hawkins T."/>
            <person name="Plengvidhya V."/>
            <person name="Welker D."/>
            <person name="Hughes J."/>
            <person name="Goh Y."/>
            <person name="Benson A."/>
            <person name="Baldwin K."/>
            <person name="Lee J.H."/>
            <person name="Diaz-Muniz I."/>
            <person name="Dosti B."/>
            <person name="Smeianov V."/>
            <person name="Wechter W."/>
            <person name="Barabote R."/>
            <person name="Lorca G."/>
            <person name="Altermann E."/>
            <person name="Barrangou R."/>
            <person name="Ganesan B."/>
            <person name="Xie Y."/>
            <person name="Rawsthorne H."/>
            <person name="Tamir D."/>
            <person name="Parker C."/>
            <person name="Breidt F."/>
            <person name="Broadbent J."/>
            <person name="Hutkins R."/>
            <person name="O'Sullivan D."/>
            <person name="Steele J."/>
            <person name="Unlu G."/>
            <person name="Saier M."/>
            <person name="Klaenhammer T."/>
            <person name="Richardson P."/>
            <person name="Kozyavkin S."/>
            <person name="Weimer B."/>
            <person name="Mills D."/>
        </authorList>
    </citation>
    <scope>NUCLEOTIDE SEQUENCE [LARGE SCALE GENOMIC DNA]</scope>
    <source>
        <strain evidence="11">ATCC 367 / BCRC 12310 / CIP 105137 / JCM 1170 / LMG 11437 / NCIMB 947 / NCTC 947</strain>
    </source>
</reference>
<feature type="binding site" evidence="7">
    <location>
        <position position="74"/>
    </location>
    <ligand>
        <name>S-adenosyl-L-methionine</name>
        <dbReference type="ChEBI" id="CHEBI:59789"/>
    </ligand>
</feature>
<feature type="binding site" evidence="7">
    <location>
        <position position="78"/>
    </location>
    <ligand>
        <name>S-adenosyl-L-methionine</name>
        <dbReference type="ChEBI" id="CHEBI:59789"/>
    </ligand>
</feature>
<dbReference type="Pfam" id="PF13443">
    <property type="entry name" value="HTH_26"/>
    <property type="match status" value="1"/>
</dbReference>
<comment type="catalytic activity">
    <reaction evidence="6 8">
        <text>a 2'-deoxyadenosine in DNA + S-adenosyl-L-methionine = an N(6)-methyl-2'-deoxyadenosine in DNA + S-adenosyl-L-homocysteine + H(+)</text>
        <dbReference type="Rhea" id="RHEA:15197"/>
        <dbReference type="Rhea" id="RHEA-COMP:12418"/>
        <dbReference type="Rhea" id="RHEA-COMP:12419"/>
        <dbReference type="ChEBI" id="CHEBI:15378"/>
        <dbReference type="ChEBI" id="CHEBI:57856"/>
        <dbReference type="ChEBI" id="CHEBI:59789"/>
        <dbReference type="ChEBI" id="CHEBI:90615"/>
        <dbReference type="ChEBI" id="CHEBI:90616"/>
        <dbReference type="EC" id="2.1.1.72"/>
    </reaction>
</comment>
<name>Q03UA2_LEVBA</name>
<evidence type="ECO:0000259" key="9">
    <source>
        <dbReference type="Pfam" id="PF13443"/>
    </source>
</evidence>
<dbReference type="EMBL" id="CP000416">
    <property type="protein sequence ID" value="ABJ63220.1"/>
    <property type="molecule type" value="Genomic_DNA"/>
</dbReference>
<dbReference type="InterPro" id="IPR012327">
    <property type="entry name" value="MeTrfase_D12"/>
</dbReference>
<organism evidence="10 11">
    <name type="scientific">Levilactobacillus brevis (strain ATCC 367 / BCRC 12310 / CIP 105137 / JCM 1170 / LMG 11437 / NCIMB 947 / NCTC 947)</name>
    <name type="common">Lactobacillus brevis</name>
    <dbReference type="NCBI Taxonomy" id="387344"/>
    <lineage>
        <taxon>Bacteria</taxon>
        <taxon>Bacillati</taxon>
        <taxon>Bacillota</taxon>
        <taxon>Bacilli</taxon>
        <taxon>Lactobacillales</taxon>
        <taxon>Lactobacillaceae</taxon>
        <taxon>Levilactobacillus</taxon>
    </lineage>
</organism>